<gene>
    <name evidence="12" type="primary">TRP4</name>
    <name evidence="12" type="ORF">HK097_004490</name>
</gene>
<dbReference type="GO" id="GO:0000162">
    <property type="term" value="P:L-tryptophan biosynthetic process"/>
    <property type="evidence" value="ECO:0007669"/>
    <property type="project" value="UniProtKB-KW"/>
</dbReference>
<organism evidence="12 13">
    <name type="scientific">Rhizophlyctis rosea</name>
    <dbReference type="NCBI Taxonomy" id="64517"/>
    <lineage>
        <taxon>Eukaryota</taxon>
        <taxon>Fungi</taxon>
        <taxon>Fungi incertae sedis</taxon>
        <taxon>Chytridiomycota</taxon>
        <taxon>Chytridiomycota incertae sedis</taxon>
        <taxon>Chytridiomycetes</taxon>
        <taxon>Rhizophlyctidales</taxon>
        <taxon>Rhizophlyctidaceae</taxon>
        <taxon>Rhizophlyctis</taxon>
    </lineage>
</organism>
<feature type="domain" description="Glycosyl transferase family 3" evidence="10">
    <location>
        <begin position="93"/>
        <end position="347"/>
    </location>
</feature>
<dbReference type="PANTHER" id="PTHR43285">
    <property type="entry name" value="ANTHRANILATE PHOSPHORIBOSYLTRANSFERASE"/>
    <property type="match status" value="1"/>
</dbReference>
<dbReference type="EC" id="2.4.2.18" evidence="2"/>
<dbReference type="EMBL" id="JADGJD010000215">
    <property type="protein sequence ID" value="KAJ3053351.1"/>
    <property type="molecule type" value="Genomic_DNA"/>
</dbReference>
<evidence type="ECO:0000256" key="4">
    <source>
        <dbReference type="ARBA" id="ARBA00022676"/>
    </source>
</evidence>
<dbReference type="NCBIfam" id="TIGR01245">
    <property type="entry name" value="trpD"/>
    <property type="match status" value="1"/>
</dbReference>
<keyword evidence="4 12" id="KW-0328">Glycosyltransferase</keyword>
<keyword evidence="13" id="KW-1185">Reference proteome</keyword>
<dbReference type="FunFam" id="3.40.1030.10:FF:000002">
    <property type="entry name" value="Anthranilate phosphoribosyltransferase"/>
    <property type="match status" value="1"/>
</dbReference>
<protein>
    <recommendedName>
        <fullName evidence="9">Anthranilate phosphoribosyltransferase</fullName>
        <ecNumber evidence="2">2.4.2.18</ecNumber>
    </recommendedName>
</protein>
<dbReference type="SUPFAM" id="SSF52418">
    <property type="entry name" value="Nucleoside phosphorylase/phosphoribosyltransferase catalytic domain"/>
    <property type="match status" value="1"/>
</dbReference>
<feature type="domain" description="Glycosyl transferase family 3 N-terminal" evidence="11">
    <location>
        <begin position="18"/>
        <end position="79"/>
    </location>
</feature>
<evidence type="ECO:0000259" key="10">
    <source>
        <dbReference type="Pfam" id="PF00591"/>
    </source>
</evidence>
<dbReference type="InterPro" id="IPR035902">
    <property type="entry name" value="Nuc_phospho_transferase"/>
</dbReference>
<evidence type="ECO:0000256" key="3">
    <source>
        <dbReference type="ARBA" id="ARBA00022605"/>
    </source>
</evidence>
<dbReference type="InterPro" id="IPR017459">
    <property type="entry name" value="Glycosyl_Trfase_fam3_N_dom"/>
</dbReference>
<dbReference type="Proteomes" id="UP001212841">
    <property type="component" value="Unassembled WGS sequence"/>
</dbReference>
<comment type="pathway">
    <text evidence="1">Amino-acid biosynthesis; L-tryptophan biosynthesis; L-tryptophan from chorismate: step 2/5.</text>
</comment>
<dbReference type="GO" id="GO:0005829">
    <property type="term" value="C:cytosol"/>
    <property type="evidence" value="ECO:0007669"/>
    <property type="project" value="TreeGrafter"/>
</dbReference>
<evidence type="ECO:0000256" key="8">
    <source>
        <dbReference type="ARBA" id="ARBA00061500"/>
    </source>
</evidence>
<accession>A0AAD5SLY6</accession>
<keyword evidence="6" id="KW-0822">Tryptophan biosynthesis</keyword>
<dbReference type="AlphaFoldDB" id="A0AAD5SLY6"/>
<keyword evidence="7" id="KW-0057">Aromatic amino acid biosynthesis</keyword>
<keyword evidence="3" id="KW-0028">Amino-acid biosynthesis</keyword>
<dbReference type="Gene3D" id="3.40.1030.10">
    <property type="entry name" value="Nucleoside phosphorylase/phosphoribosyltransferase catalytic domain"/>
    <property type="match status" value="1"/>
</dbReference>
<name>A0AAD5SLY6_9FUNG</name>
<dbReference type="Pfam" id="PF02885">
    <property type="entry name" value="Glycos_trans_3N"/>
    <property type="match status" value="1"/>
</dbReference>
<comment type="caution">
    <text evidence="12">The sequence shown here is derived from an EMBL/GenBank/DDBJ whole genome shotgun (WGS) entry which is preliminary data.</text>
</comment>
<dbReference type="PANTHER" id="PTHR43285:SF2">
    <property type="entry name" value="ANTHRANILATE PHOSPHORIBOSYLTRANSFERASE"/>
    <property type="match status" value="1"/>
</dbReference>
<proteinExistence type="inferred from homology"/>
<dbReference type="SUPFAM" id="SSF47648">
    <property type="entry name" value="Nucleoside phosphorylase/phosphoribosyltransferase N-terminal domain"/>
    <property type="match status" value="1"/>
</dbReference>
<dbReference type="Gene3D" id="1.20.970.10">
    <property type="entry name" value="Transferase, Pyrimidine Nucleoside Phosphorylase, Chain C"/>
    <property type="match status" value="1"/>
</dbReference>
<keyword evidence="5" id="KW-0808">Transferase</keyword>
<evidence type="ECO:0000313" key="13">
    <source>
        <dbReference type="Proteomes" id="UP001212841"/>
    </source>
</evidence>
<evidence type="ECO:0000256" key="6">
    <source>
        <dbReference type="ARBA" id="ARBA00022822"/>
    </source>
</evidence>
<comment type="similarity">
    <text evidence="8">Belongs to the anthranilate phosphoribosyltransferase family.</text>
</comment>
<dbReference type="InterPro" id="IPR000312">
    <property type="entry name" value="Glycosyl_Trfase_fam3"/>
</dbReference>
<evidence type="ECO:0000313" key="12">
    <source>
        <dbReference type="EMBL" id="KAJ3053351.1"/>
    </source>
</evidence>
<evidence type="ECO:0000256" key="1">
    <source>
        <dbReference type="ARBA" id="ARBA00004907"/>
    </source>
</evidence>
<reference evidence="12" key="1">
    <citation type="submission" date="2020-05" db="EMBL/GenBank/DDBJ databases">
        <title>Phylogenomic resolution of chytrid fungi.</title>
        <authorList>
            <person name="Stajich J.E."/>
            <person name="Amses K."/>
            <person name="Simmons R."/>
            <person name="Seto K."/>
            <person name="Myers J."/>
            <person name="Bonds A."/>
            <person name="Quandt C.A."/>
            <person name="Barry K."/>
            <person name="Liu P."/>
            <person name="Grigoriev I."/>
            <person name="Longcore J.E."/>
            <person name="James T.Y."/>
        </authorList>
    </citation>
    <scope>NUCLEOTIDE SEQUENCE</scope>
    <source>
        <strain evidence="12">JEL0318</strain>
    </source>
</reference>
<evidence type="ECO:0000256" key="7">
    <source>
        <dbReference type="ARBA" id="ARBA00023141"/>
    </source>
</evidence>
<sequence>MVATMGTPERQPFTVLLKALIHEPTLFTPALAQEAATQIMAGDATDAQIAAFLLSLKFHGKENDPAIIAAVASAMREAALQVEFPQDGVLADSLVDIVGTGGDGHDTFNVSTAAGIVAAGAGCKVAKHGNRASSSACGSADVLEAVGCHLTAVTPESVPSILHEGNFCFLFSQRFHPAMKNVAGPRKEIGVRTIFNLLGPLSNPTLPKRIVVGVHSKTIGKLVAEALHLGGVQRAWVVNGASGLDEISPEGQTHVWEINESGTLTEKVITPADFSLPDHPLLSVVGGNAEHNAQIMKQLLSNELPKNHPILDFVLLNAAALLFVAGKAGNLVEAVEVARGSIESGSARRALEYFRDETERLRVVAA</sequence>
<evidence type="ECO:0000256" key="2">
    <source>
        <dbReference type="ARBA" id="ARBA00011948"/>
    </source>
</evidence>
<dbReference type="InterPro" id="IPR036320">
    <property type="entry name" value="Glycosyl_Trfase_fam3_N_dom_sf"/>
</dbReference>
<dbReference type="Pfam" id="PF00591">
    <property type="entry name" value="Glycos_transf_3"/>
    <property type="match status" value="1"/>
</dbReference>
<evidence type="ECO:0000259" key="11">
    <source>
        <dbReference type="Pfam" id="PF02885"/>
    </source>
</evidence>
<dbReference type="HAMAP" id="MF_00211">
    <property type="entry name" value="TrpD"/>
    <property type="match status" value="1"/>
</dbReference>
<dbReference type="GO" id="GO:0004048">
    <property type="term" value="F:anthranilate phosphoribosyltransferase activity"/>
    <property type="evidence" value="ECO:0007669"/>
    <property type="project" value="UniProtKB-EC"/>
</dbReference>
<evidence type="ECO:0000256" key="9">
    <source>
        <dbReference type="ARBA" id="ARBA00071401"/>
    </source>
</evidence>
<evidence type="ECO:0000256" key="5">
    <source>
        <dbReference type="ARBA" id="ARBA00022679"/>
    </source>
</evidence>
<dbReference type="InterPro" id="IPR005940">
    <property type="entry name" value="Anthranilate_Pribosyl_Tfrase"/>
</dbReference>